<name>A0A915KJU8_ROMCU</name>
<proteinExistence type="predicted"/>
<keyword evidence="5" id="KW-1185">Reference proteome</keyword>
<dbReference type="InterPro" id="IPR013098">
    <property type="entry name" value="Ig_I-set"/>
</dbReference>
<evidence type="ECO:0000313" key="5">
    <source>
        <dbReference type="Proteomes" id="UP000887565"/>
    </source>
</evidence>
<sequence>MTLEWQPPDDDGGVPVEYYEVEKMDESTGRWVPCGRVTGTNYVAQNLQAGHQYQFRVKAVNKEGESDPLTTERGALAKNPYDRPDKTSKPEIVDWDQHHVDLKWEKPIDEHGAPVEQYIIEKKDKHGKWHKAAEVPGNQTTAAVANLTEGEEYQFRVIAVNKGGESDPSDPSSSTHNRDFTCRSFFNLYIQARMAPKINRNDLPDTTVKVGQPIKFNVNITGEPPPDIQWEFDGKPLTKTANLTIDNPDYLSKFLISKAARNQSGVYKIIATNSSGTDAVEVTVNVLSKPANPEGPLETKDVFEDHITLEWKPPLDDGGTPIDHYDIEKLDTSTNQWVPAGRSKDTGFTVANLQKGHTYKFRVKAVNSEGPSDPLETEQGILAKNPYDKPTKPGKPTLDDWDKDHVDLHWVPPENDNGAEIEKYIVEKRTKYGRWEPGIEVPGSQLKATVPNLTEKEEYEFRVVAVNKGGPSDPSDPSDKVIAKARNCKYVLNFLFLIIMKKHKLCLYSGA</sequence>
<dbReference type="Gene3D" id="2.60.40.10">
    <property type="entry name" value="Immunoglobulins"/>
    <property type="match status" value="5"/>
</dbReference>
<dbReference type="InterPro" id="IPR036179">
    <property type="entry name" value="Ig-like_dom_sf"/>
</dbReference>
<feature type="domain" description="Fibronectin type-III" evidence="4">
    <location>
        <begin position="293"/>
        <end position="386"/>
    </location>
</feature>
<feature type="compositionally biased region" description="Basic and acidic residues" evidence="2">
    <location>
        <begin position="80"/>
        <end position="90"/>
    </location>
</feature>
<dbReference type="SUPFAM" id="SSF48726">
    <property type="entry name" value="Immunoglobulin"/>
    <property type="match status" value="1"/>
</dbReference>
<dbReference type="InterPro" id="IPR003961">
    <property type="entry name" value="FN3_dom"/>
</dbReference>
<dbReference type="InterPro" id="IPR050964">
    <property type="entry name" value="Striated_Muscle_Regulatory"/>
</dbReference>
<evidence type="ECO:0000256" key="1">
    <source>
        <dbReference type="ARBA" id="ARBA00022737"/>
    </source>
</evidence>
<evidence type="ECO:0000256" key="2">
    <source>
        <dbReference type="SAM" id="MobiDB-lite"/>
    </source>
</evidence>
<protein>
    <submittedName>
        <fullName evidence="6">Twitchin</fullName>
    </submittedName>
</protein>
<dbReference type="SMART" id="SM00409">
    <property type="entry name" value="IG"/>
    <property type="match status" value="1"/>
</dbReference>
<dbReference type="PANTHER" id="PTHR13817:SF151">
    <property type="entry name" value="TITIN"/>
    <property type="match status" value="1"/>
</dbReference>
<dbReference type="GO" id="GO:0045214">
    <property type="term" value="P:sarcomere organization"/>
    <property type="evidence" value="ECO:0007669"/>
    <property type="project" value="TreeGrafter"/>
</dbReference>
<dbReference type="GO" id="GO:0031430">
    <property type="term" value="C:M band"/>
    <property type="evidence" value="ECO:0007669"/>
    <property type="project" value="TreeGrafter"/>
</dbReference>
<feature type="region of interest" description="Disordered" evidence="2">
    <location>
        <begin position="62"/>
        <end position="90"/>
    </location>
</feature>
<reference evidence="6" key="1">
    <citation type="submission" date="2022-11" db="UniProtKB">
        <authorList>
            <consortium name="WormBaseParasite"/>
        </authorList>
    </citation>
    <scope>IDENTIFICATION</scope>
</reference>
<feature type="domain" description="Fibronectin type-III" evidence="4">
    <location>
        <begin position="392"/>
        <end position="486"/>
    </location>
</feature>
<dbReference type="FunFam" id="2.60.40.10:FF:000567">
    <property type="entry name" value="Uncharacterized protein, isoform G"/>
    <property type="match status" value="1"/>
</dbReference>
<dbReference type="AlphaFoldDB" id="A0A915KJU8"/>
<feature type="domain" description="Ig-like" evidence="3">
    <location>
        <begin position="196"/>
        <end position="285"/>
    </location>
</feature>
<dbReference type="InterPro" id="IPR003599">
    <property type="entry name" value="Ig_sub"/>
</dbReference>
<evidence type="ECO:0000259" key="3">
    <source>
        <dbReference type="PROSITE" id="PS50835"/>
    </source>
</evidence>
<dbReference type="Pfam" id="PF07679">
    <property type="entry name" value="I-set"/>
    <property type="match status" value="1"/>
</dbReference>
<evidence type="ECO:0000313" key="6">
    <source>
        <dbReference type="WBParaSite" id="nRc.2.0.1.t38134-RA"/>
    </source>
</evidence>
<dbReference type="FunFam" id="2.60.40.10:FF:000160">
    <property type="entry name" value="Titin a"/>
    <property type="match status" value="1"/>
</dbReference>
<dbReference type="InterPro" id="IPR007110">
    <property type="entry name" value="Ig-like_dom"/>
</dbReference>
<evidence type="ECO:0000259" key="4">
    <source>
        <dbReference type="PROSITE" id="PS50853"/>
    </source>
</evidence>
<dbReference type="SMART" id="SM00060">
    <property type="entry name" value="FN3"/>
    <property type="match status" value="4"/>
</dbReference>
<dbReference type="InterPro" id="IPR013783">
    <property type="entry name" value="Ig-like_fold"/>
</dbReference>
<keyword evidence="1" id="KW-0677">Repeat</keyword>
<dbReference type="FunFam" id="2.60.40.10:FF:000056">
    <property type="entry name" value="twitchin isoform X4"/>
    <property type="match status" value="3"/>
</dbReference>
<organism evidence="5 6">
    <name type="scientific">Romanomermis culicivorax</name>
    <name type="common">Nematode worm</name>
    <dbReference type="NCBI Taxonomy" id="13658"/>
    <lineage>
        <taxon>Eukaryota</taxon>
        <taxon>Metazoa</taxon>
        <taxon>Ecdysozoa</taxon>
        <taxon>Nematoda</taxon>
        <taxon>Enoplea</taxon>
        <taxon>Dorylaimia</taxon>
        <taxon>Mermithida</taxon>
        <taxon>Mermithoidea</taxon>
        <taxon>Mermithidae</taxon>
        <taxon>Romanomermis</taxon>
    </lineage>
</organism>
<dbReference type="InterPro" id="IPR036116">
    <property type="entry name" value="FN3_sf"/>
</dbReference>
<feature type="domain" description="Fibronectin type-III" evidence="4">
    <location>
        <begin position="1"/>
        <end position="80"/>
    </location>
</feature>
<dbReference type="WBParaSite" id="nRc.2.0.1.t38134-RA">
    <property type="protein sequence ID" value="nRc.2.0.1.t38134-RA"/>
    <property type="gene ID" value="nRc.2.0.1.g38134"/>
</dbReference>
<dbReference type="PROSITE" id="PS50853">
    <property type="entry name" value="FN3"/>
    <property type="match status" value="4"/>
</dbReference>
<dbReference type="Pfam" id="PF00041">
    <property type="entry name" value="fn3"/>
    <property type="match status" value="4"/>
</dbReference>
<dbReference type="PANTHER" id="PTHR13817">
    <property type="entry name" value="TITIN"/>
    <property type="match status" value="1"/>
</dbReference>
<accession>A0A915KJU8</accession>
<dbReference type="SUPFAM" id="SSF49265">
    <property type="entry name" value="Fibronectin type III"/>
    <property type="match status" value="2"/>
</dbReference>
<dbReference type="PRINTS" id="PR00014">
    <property type="entry name" value="FNTYPEIII"/>
</dbReference>
<feature type="domain" description="Fibronectin type-III" evidence="4">
    <location>
        <begin position="86"/>
        <end position="179"/>
    </location>
</feature>
<dbReference type="PROSITE" id="PS50835">
    <property type="entry name" value="IG_LIKE"/>
    <property type="match status" value="1"/>
</dbReference>
<dbReference type="Proteomes" id="UP000887565">
    <property type="component" value="Unplaced"/>
</dbReference>
<dbReference type="OMA" id="GHAVTIC"/>
<dbReference type="CDD" id="cd00063">
    <property type="entry name" value="FN3"/>
    <property type="match status" value="4"/>
</dbReference>